<dbReference type="PANTHER" id="PTHR43674:SF2">
    <property type="entry name" value="BETA-UREIDOPROPIONASE"/>
    <property type="match status" value="1"/>
</dbReference>
<reference evidence="3" key="1">
    <citation type="journal article" date="2015" name="Proc. Natl. Acad. Sci. U.S.A.">
        <title>Networks of energetic and metabolic interactions define dynamics in microbial communities.</title>
        <authorList>
            <person name="Embree M."/>
            <person name="Liu J.K."/>
            <person name="Al-Bassam M.M."/>
            <person name="Zengler K."/>
        </authorList>
    </citation>
    <scope>NUCLEOTIDE SEQUENCE</scope>
</reference>
<dbReference type="Gene3D" id="3.60.110.10">
    <property type="entry name" value="Carbon-nitrogen hydrolase"/>
    <property type="match status" value="1"/>
</dbReference>
<keyword evidence="3" id="KW-0808">Transferase</keyword>
<protein>
    <submittedName>
        <fullName evidence="3">Nitrilase/cyanide hydratase and apolipoprotein n-acyltransferase</fullName>
    </submittedName>
</protein>
<dbReference type="PROSITE" id="PS50263">
    <property type="entry name" value="CN_HYDROLASE"/>
    <property type="match status" value="1"/>
</dbReference>
<dbReference type="Pfam" id="PF00795">
    <property type="entry name" value="CN_hydrolase"/>
    <property type="match status" value="1"/>
</dbReference>
<dbReference type="InterPro" id="IPR003010">
    <property type="entry name" value="C-N_Hydrolase"/>
</dbReference>
<evidence type="ECO:0000313" key="3">
    <source>
        <dbReference type="EMBL" id="KUG22364.1"/>
    </source>
</evidence>
<dbReference type="PANTHER" id="PTHR43674">
    <property type="entry name" value="NITRILASE C965.09-RELATED"/>
    <property type="match status" value="1"/>
</dbReference>
<evidence type="ECO:0000259" key="2">
    <source>
        <dbReference type="PROSITE" id="PS50263"/>
    </source>
</evidence>
<dbReference type="GO" id="GO:0016746">
    <property type="term" value="F:acyltransferase activity"/>
    <property type="evidence" value="ECO:0007669"/>
    <property type="project" value="UniProtKB-KW"/>
</dbReference>
<proteinExistence type="predicted"/>
<organism evidence="3">
    <name type="scientific">hydrocarbon metagenome</name>
    <dbReference type="NCBI Taxonomy" id="938273"/>
    <lineage>
        <taxon>unclassified sequences</taxon>
        <taxon>metagenomes</taxon>
        <taxon>ecological metagenomes</taxon>
    </lineage>
</organism>
<comment type="caution">
    <text evidence="3">The sequence shown here is derived from an EMBL/GenBank/DDBJ whole genome shotgun (WGS) entry which is preliminary data.</text>
</comment>
<dbReference type="SUPFAM" id="SSF56317">
    <property type="entry name" value="Carbon-nitrogen hydrolase"/>
    <property type="match status" value="1"/>
</dbReference>
<dbReference type="AlphaFoldDB" id="A0A0W8FNC4"/>
<dbReference type="InterPro" id="IPR050345">
    <property type="entry name" value="Aliph_Amidase/BUP"/>
</dbReference>
<accession>A0A0W8FNC4</accession>
<keyword evidence="3" id="KW-0449">Lipoprotein</keyword>
<dbReference type="EMBL" id="LNQE01000974">
    <property type="protein sequence ID" value="KUG22364.1"/>
    <property type="molecule type" value="Genomic_DNA"/>
</dbReference>
<dbReference type="GO" id="GO:0016811">
    <property type="term" value="F:hydrolase activity, acting on carbon-nitrogen (but not peptide) bonds, in linear amides"/>
    <property type="evidence" value="ECO:0007669"/>
    <property type="project" value="TreeGrafter"/>
</dbReference>
<sequence>MKKQTKVAAIQLATKIGDSKANIASCERLALMAVKKEARWIALPEFFTTGVSWNTKIVEAIQNIDGTAANFMRDFSAKHQIVLGGSFLCRLSDGSVRNRYQCYVNGSLIGQHDKDLPTMWENYFYEGGDPADSGMLGTYDNTRIGAAVCWEFMRTMTARRLRKQVDVIMGGSCWWSIPTNFPVFLQKLWEPANNRCSLAAIQDSARLIGAPVIHAAHCGEIECPMPGLPINYRGFFEGNAAIVDASGKILAHLSASEGEGIVCAEISLGAQATTEEIPPRFWLRSRGFLPAFAWHHQRWLGRRWYKRNVFRK</sequence>
<dbReference type="CDD" id="cd07197">
    <property type="entry name" value="nitrilase"/>
    <property type="match status" value="1"/>
</dbReference>
<evidence type="ECO:0000256" key="1">
    <source>
        <dbReference type="ARBA" id="ARBA00022801"/>
    </source>
</evidence>
<dbReference type="InterPro" id="IPR036526">
    <property type="entry name" value="C-N_Hydrolase_sf"/>
</dbReference>
<name>A0A0W8FNC4_9ZZZZ</name>
<keyword evidence="3" id="KW-0012">Acyltransferase</keyword>
<feature type="domain" description="CN hydrolase" evidence="2">
    <location>
        <begin position="5"/>
        <end position="268"/>
    </location>
</feature>
<keyword evidence="1" id="KW-0378">Hydrolase</keyword>
<gene>
    <name evidence="3" type="ORF">ASZ90_007903</name>
</gene>